<evidence type="ECO:0000256" key="1">
    <source>
        <dbReference type="SAM" id="MobiDB-lite"/>
    </source>
</evidence>
<dbReference type="AlphaFoldDB" id="A0A4E9D4J9"/>
<protein>
    <submittedName>
        <fullName evidence="3">Uncharacterized protein</fullName>
    </submittedName>
</protein>
<dbReference type="EMBL" id="CAAKMV010000011">
    <property type="protein sequence ID" value="VIO51794.1"/>
    <property type="molecule type" value="Genomic_DNA"/>
</dbReference>
<gene>
    <name evidence="3" type="ORF">FUG_LOCUS566</name>
    <name evidence="2" type="ORF">MDCFG202_LOCUS142689</name>
</gene>
<dbReference type="PANTHER" id="PTHR39475:SF1">
    <property type="entry name" value="CONIDIATION-SPECIFIC PROTEIN 6"/>
    <property type="match status" value="1"/>
</dbReference>
<accession>A0A4E9D4J9</accession>
<dbReference type="EMBL" id="CAJPIJ010000104">
    <property type="protein sequence ID" value="CAG1975961.1"/>
    <property type="molecule type" value="Genomic_DNA"/>
</dbReference>
<feature type="region of interest" description="Disordered" evidence="1">
    <location>
        <begin position="66"/>
        <end position="165"/>
    </location>
</feature>
<evidence type="ECO:0000313" key="3">
    <source>
        <dbReference type="EMBL" id="VIO51794.1"/>
    </source>
</evidence>
<feature type="compositionally biased region" description="Basic and acidic residues" evidence="1">
    <location>
        <begin position="67"/>
        <end position="117"/>
    </location>
</feature>
<proteinExistence type="predicted"/>
<dbReference type="PANTHER" id="PTHR39475">
    <property type="entry name" value="CONIDIATION-SPECIFIC PROTEIN 6"/>
    <property type="match status" value="1"/>
</dbReference>
<evidence type="ECO:0000313" key="2">
    <source>
        <dbReference type="EMBL" id="CAG1975961.1"/>
    </source>
</evidence>
<organism evidence="3">
    <name type="scientific">Gibberella zeae</name>
    <name type="common">Wheat head blight fungus</name>
    <name type="synonym">Fusarium graminearum</name>
    <dbReference type="NCBI Taxonomy" id="5518"/>
    <lineage>
        <taxon>Eukaryota</taxon>
        <taxon>Fungi</taxon>
        <taxon>Dikarya</taxon>
        <taxon>Ascomycota</taxon>
        <taxon>Pezizomycotina</taxon>
        <taxon>Sordariomycetes</taxon>
        <taxon>Hypocreomycetidae</taxon>
        <taxon>Hypocreales</taxon>
        <taxon>Nectriaceae</taxon>
        <taxon>Fusarium</taxon>
    </lineage>
</organism>
<dbReference type="Proteomes" id="UP000746612">
    <property type="component" value="Unassembled WGS sequence"/>
</dbReference>
<reference evidence="3" key="1">
    <citation type="submission" date="2019-04" db="EMBL/GenBank/DDBJ databases">
        <authorList>
            <person name="Melise S."/>
            <person name="Noan J."/>
            <person name="Okalmin O."/>
        </authorList>
    </citation>
    <scope>NUCLEOTIDE SEQUENCE</scope>
    <source>
        <strain evidence="3">FN9</strain>
    </source>
</reference>
<reference evidence="2" key="2">
    <citation type="submission" date="2021-03" db="EMBL/GenBank/DDBJ databases">
        <authorList>
            <person name="Alouane T."/>
            <person name="Langin T."/>
            <person name="Bonhomme L."/>
        </authorList>
    </citation>
    <scope>NUCLEOTIDE SEQUENCE</scope>
    <source>
        <strain evidence="2">MDC_Fg202</strain>
    </source>
</reference>
<sequence>MAVAAIHRRKFELQKGRAVDSKLLSFTLHLSLHILHLSLLPKKHNLLQIFIMSGYSNVGNRGVYEAGDQRNVSEAERKAEESDPYNEGKENSHNNLDSKDERSIANRLAAEEKKSESGDDTETAQLKKDPTLPARAHGNEPSKGAKIDAQLQAEEEEELKRKGKA</sequence>
<name>A0A4E9D4J9_GIBZA</name>
<feature type="compositionally biased region" description="Basic and acidic residues" evidence="1">
    <location>
        <begin position="137"/>
        <end position="146"/>
    </location>
</feature>